<dbReference type="Proteomes" id="UP000515158">
    <property type="component" value="Unplaced"/>
</dbReference>
<feature type="transmembrane region" description="Helical" evidence="1">
    <location>
        <begin position="139"/>
        <end position="160"/>
    </location>
</feature>
<feature type="transmembrane region" description="Helical" evidence="1">
    <location>
        <begin position="73"/>
        <end position="92"/>
    </location>
</feature>
<proteinExistence type="predicted"/>
<name>A0A6P8Y666_THRPL</name>
<keyword evidence="1" id="KW-0812">Transmembrane</keyword>
<accession>A0A6P8Y666</accession>
<dbReference type="GeneID" id="117639709"/>
<dbReference type="AlphaFoldDB" id="A0A6P8Y666"/>
<feature type="transmembrane region" description="Helical" evidence="1">
    <location>
        <begin position="46"/>
        <end position="66"/>
    </location>
</feature>
<keyword evidence="1" id="KW-1133">Transmembrane helix</keyword>
<protein>
    <submittedName>
        <fullName evidence="3">Uncharacterized protein LOC117639709</fullName>
    </submittedName>
</protein>
<dbReference type="KEGG" id="tpal:117639709"/>
<evidence type="ECO:0000313" key="3">
    <source>
        <dbReference type="RefSeq" id="XP_034231476.1"/>
    </source>
</evidence>
<organism evidence="3">
    <name type="scientific">Thrips palmi</name>
    <name type="common">Melon thrips</name>
    <dbReference type="NCBI Taxonomy" id="161013"/>
    <lineage>
        <taxon>Eukaryota</taxon>
        <taxon>Metazoa</taxon>
        <taxon>Ecdysozoa</taxon>
        <taxon>Arthropoda</taxon>
        <taxon>Hexapoda</taxon>
        <taxon>Insecta</taxon>
        <taxon>Pterygota</taxon>
        <taxon>Neoptera</taxon>
        <taxon>Paraneoptera</taxon>
        <taxon>Thysanoptera</taxon>
        <taxon>Terebrantia</taxon>
        <taxon>Thripoidea</taxon>
        <taxon>Thripidae</taxon>
        <taxon>Thrips</taxon>
    </lineage>
</organism>
<keyword evidence="2" id="KW-1185">Reference proteome</keyword>
<gene>
    <name evidence="3" type="primary">LOC117639709</name>
</gene>
<reference evidence="3" key="1">
    <citation type="submission" date="2025-08" db="UniProtKB">
        <authorList>
            <consortium name="RefSeq"/>
        </authorList>
    </citation>
    <scope>IDENTIFICATION</scope>
    <source>
        <tissue evidence="3">Total insect</tissue>
    </source>
</reference>
<evidence type="ECO:0000256" key="1">
    <source>
        <dbReference type="SAM" id="Phobius"/>
    </source>
</evidence>
<evidence type="ECO:0000313" key="2">
    <source>
        <dbReference type="Proteomes" id="UP000515158"/>
    </source>
</evidence>
<sequence length="263" mass="27878">MAGRLRTTMWTLLVIGVLHFVLGTGTILSAQKYSTVTLWFYGRRARWAAVANLLLCVEEVAVLAVAVVAYYSLLAVVFVVFSACTALFRAIASASLGAGARGQRAADAPRLPDPPAAHGEHGVRLATALPTPPRRDTPLLVQLGAAFLVPLVVTVELIGTLNTATPAKFVNLAVRLVANIFVPLCVVGQMLETAGGLLEVSLYEGPWTEEDAASRLLRLLLMQAAAPDGGITALGLGRLNARSGLGLLRQWFNSINVLSKLTN</sequence>
<dbReference type="RefSeq" id="XP_034231476.1">
    <property type="nucleotide sequence ID" value="XM_034375585.1"/>
</dbReference>
<dbReference type="InParanoid" id="A0A6P8Y666"/>
<keyword evidence="1" id="KW-0472">Membrane</keyword>